<keyword evidence="10" id="KW-1185">Reference proteome</keyword>
<evidence type="ECO:0000256" key="5">
    <source>
        <dbReference type="ARBA" id="ARBA00023315"/>
    </source>
</evidence>
<dbReference type="InterPro" id="IPR001227">
    <property type="entry name" value="Ac_transferase_dom_sf"/>
</dbReference>
<dbReference type="Pfam" id="PF16197">
    <property type="entry name" value="KAsynt_C_assoc"/>
    <property type="match status" value="1"/>
</dbReference>
<dbReference type="Gene3D" id="3.40.47.10">
    <property type="match status" value="1"/>
</dbReference>
<proteinExistence type="predicted"/>
<dbReference type="InterPro" id="IPR006162">
    <property type="entry name" value="Ppantetheine_attach_site"/>
</dbReference>
<dbReference type="Pfam" id="PF00698">
    <property type="entry name" value="Acyl_transf_1"/>
    <property type="match status" value="1"/>
</dbReference>
<dbReference type="InterPro" id="IPR057326">
    <property type="entry name" value="KR_dom"/>
</dbReference>
<dbReference type="FunFam" id="1.10.1200.10:FF:000007">
    <property type="entry name" value="Probable polyketide synthase pks17"/>
    <property type="match status" value="1"/>
</dbReference>
<evidence type="ECO:0000256" key="4">
    <source>
        <dbReference type="ARBA" id="ARBA00022737"/>
    </source>
</evidence>
<dbReference type="SMART" id="SM01294">
    <property type="entry name" value="PKS_PP_betabranch"/>
    <property type="match status" value="1"/>
</dbReference>
<dbReference type="SUPFAM" id="SSF51735">
    <property type="entry name" value="NAD(P)-binding Rossmann-fold domains"/>
    <property type="match status" value="2"/>
</dbReference>
<dbReference type="RefSeq" id="WP_407649782.1">
    <property type="nucleotide sequence ID" value="NZ_JAMTCK010000044.1"/>
</dbReference>
<sequence>KMVLAMRHGVLPRTLHVDQPSSHVDWSAGAVELLTEAREWPETGRPRRAGVSSFGISGTNAHVILEQAPVEPVEPEVVPGDVVDGLPVVPWVLSARSEAALRGQAERLRSFVVEQPEVTTVDLAWSLVTSRSALEHRAVVLGESRADLEVGLTALANGTPAPTVVRDSSGSGRLAFVFTGQGGQRVGMGRELYAAFPVYAQAFDEVCAEFEPGLADVVFGAAPGLDETRWTQPALFAVEVALTRLLASWGVRPDVVMGHSVGEITAAHVAGVLSLADAARLVRARAGLMGALPAGGAMLAIAATQAEVSEVGLPDGVDIAAVNGPQAVVLSGPEAAIADLGEVWKARGRSVKRLRTSHAFHSGLMDPMLGDFRAALAGVRFAEPEIGIVSNLTGVLAGVGLVSDPEYWVRHVRGTVRFADGITTLHDQGVATVLEVGPDAVLTAMVSDTMPAEVAAVPVLRRDRPEARSLLAAVSHLHARGADVDWAALLSRPQHGRHIDLPTYAFQHQRYWLESAVGVGDVASAGLNSADHPMLGASVPLAGEDGFLFTGQLSIRSHPWLAEHTVLDAVLLPGTAMLEMVLRAGAEVGCDLVEELTLAAPLVLPERGGVQLQLVLGAEDEAGRRPVRVHSRQEGAGPQGWTRHAEGFVASAQPESFDLTAWPPADATPVAVDDLYQSFADGGLGYGPVFQGVRACWVRGEDFFAEVELPVEHRDAAARFGVHPALLDAALHPAALAAGDAADGPLLPFLWTGVALTRSGAAALRVRITPAGPDAVSLLLADAAGQPVGVVRSLALRPVSAKQLGSQDSLFRVDWVARQWSASPARPAGAGERCAVVGVDDALQAELKAVDARPSSYPDLDELLSAVDGGAPAPDVVFLPVPSFPEAGPAAVRAAIASVLDPVRVWLADERFADARLVVTTRGAVSVAPAEDVSDLAAAAVWGLARTVQSEHPDRLVLLDLDGNSLSESVFHALISGDEPQLAVRDGQLLVPRLVRSGPPAESAAEPTTSGTVLVTGGTGALGGLIARHLAKPGVHLVLTSRQGLAAAGAAELTAELESLGARVTVAACDVADRGALAELVAALPGLTAVVHTAGVLDDGVLESLTPERFDAVLRPKVDAAWYLHELTRDRDLSAFVLFSSAASTLGNAGQANYAAANAFLDALAQHRRATGLPAQSLAWGLWAQGGMAGELGAEDQARMNRAGVLALSAQQGVALFDMAQTVGNAVLVPMRLDLAAVRANAGTRPLPPLLRGLIRMPARFSASPTAAKSTLRQRLSTLDNVARDQALLELVCGHVAAVLGHTDAATVPAQRAFKEMGFDSLMAVELRNRLTSDTGLRLAATLVFSYPTPAALAEHLGVELFGEMNADPVPDLTEAEIRRLLATVPTTRLREAGLLDGLLRLATPAAVSAPEPESRQSIDAMDVDNLVKLALNSDQS</sequence>
<dbReference type="Pfam" id="PF21089">
    <property type="entry name" value="PKS_DH_N"/>
    <property type="match status" value="1"/>
</dbReference>
<dbReference type="SUPFAM" id="SSF55048">
    <property type="entry name" value="Probable ACP-binding domain of malonyl-CoA ACP transacylase"/>
    <property type="match status" value="1"/>
</dbReference>
<dbReference type="CDD" id="cd08956">
    <property type="entry name" value="KR_3_FAS_SDR_x"/>
    <property type="match status" value="1"/>
</dbReference>
<dbReference type="Gene3D" id="3.40.50.720">
    <property type="entry name" value="NAD(P)-binding Rossmann-like Domain"/>
    <property type="match status" value="1"/>
</dbReference>
<dbReference type="InterPro" id="IPR020807">
    <property type="entry name" value="PKS_DH"/>
</dbReference>
<feature type="domain" description="Carrier" evidence="7">
    <location>
        <begin position="1286"/>
        <end position="1361"/>
    </location>
</feature>
<dbReference type="SUPFAM" id="SSF47336">
    <property type="entry name" value="ACP-like"/>
    <property type="match status" value="1"/>
</dbReference>
<dbReference type="InterPro" id="IPR032821">
    <property type="entry name" value="PKS_assoc"/>
</dbReference>
<dbReference type="SMART" id="SM00823">
    <property type="entry name" value="PKS_PP"/>
    <property type="match status" value="1"/>
</dbReference>
<dbReference type="InterPro" id="IPR042104">
    <property type="entry name" value="PKS_dehydratase_sf"/>
</dbReference>
<evidence type="ECO:0000256" key="1">
    <source>
        <dbReference type="ARBA" id="ARBA00022450"/>
    </source>
</evidence>
<evidence type="ECO:0000313" key="10">
    <source>
        <dbReference type="Proteomes" id="UP001206128"/>
    </source>
</evidence>
<reference evidence="9" key="1">
    <citation type="submission" date="2022-06" db="EMBL/GenBank/DDBJ databases">
        <title>Genomic Encyclopedia of Archaeal and Bacterial Type Strains, Phase II (KMG-II): from individual species to whole genera.</title>
        <authorList>
            <person name="Goeker M."/>
        </authorList>
    </citation>
    <scope>NUCLEOTIDE SEQUENCE</scope>
    <source>
        <strain evidence="9">DSM 43935</strain>
    </source>
</reference>
<dbReference type="Gene3D" id="3.10.129.110">
    <property type="entry name" value="Polyketide synthase dehydratase"/>
    <property type="match status" value="1"/>
</dbReference>
<evidence type="ECO:0000259" key="7">
    <source>
        <dbReference type="PROSITE" id="PS50075"/>
    </source>
</evidence>
<dbReference type="Gene3D" id="3.40.366.10">
    <property type="entry name" value="Malonyl-Coenzyme A Acyl Carrier Protein, domain 2"/>
    <property type="match status" value="1"/>
</dbReference>
<organism evidence="9 10">
    <name type="scientific">Goodfellowiella coeruleoviolacea</name>
    <dbReference type="NCBI Taxonomy" id="334858"/>
    <lineage>
        <taxon>Bacteria</taxon>
        <taxon>Bacillati</taxon>
        <taxon>Actinomycetota</taxon>
        <taxon>Actinomycetes</taxon>
        <taxon>Pseudonocardiales</taxon>
        <taxon>Pseudonocardiaceae</taxon>
        <taxon>Goodfellowiella</taxon>
    </lineage>
</organism>
<evidence type="ECO:0000256" key="3">
    <source>
        <dbReference type="ARBA" id="ARBA00022679"/>
    </source>
</evidence>
<keyword evidence="2" id="KW-0597">Phosphoprotein</keyword>
<keyword evidence="1" id="KW-0596">Phosphopantetheine</keyword>
<name>A0AAE3GQV3_9PSEU</name>
<accession>A0AAE3GQV3</accession>
<dbReference type="GO" id="GO:0031177">
    <property type="term" value="F:phosphopantetheine binding"/>
    <property type="evidence" value="ECO:0007669"/>
    <property type="project" value="InterPro"/>
</dbReference>
<dbReference type="Pfam" id="PF22953">
    <property type="entry name" value="SpnB_Rossmann"/>
    <property type="match status" value="1"/>
</dbReference>
<dbReference type="GO" id="GO:0006633">
    <property type="term" value="P:fatty acid biosynthetic process"/>
    <property type="evidence" value="ECO:0007669"/>
    <property type="project" value="TreeGrafter"/>
</dbReference>
<keyword evidence="4" id="KW-0677">Repeat</keyword>
<dbReference type="InterPro" id="IPR016036">
    <property type="entry name" value="Malonyl_transacylase_ACP-bd"/>
</dbReference>
<dbReference type="InterPro" id="IPR036291">
    <property type="entry name" value="NAD(P)-bd_dom_sf"/>
</dbReference>
<evidence type="ECO:0000259" key="8">
    <source>
        <dbReference type="PROSITE" id="PS52019"/>
    </source>
</evidence>
<dbReference type="Gene3D" id="1.10.1200.10">
    <property type="entry name" value="ACP-like"/>
    <property type="match status" value="1"/>
</dbReference>
<evidence type="ECO:0000256" key="6">
    <source>
        <dbReference type="PROSITE-ProRule" id="PRU01363"/>
    </source>
</evidence>
<dbReference type="Pfam" id="PF00550">
    <property type="entry name" value="PP-binding"/>
    <property type="match status" value="1"/>
</dbReference>
<keyword evidence="5" id="KW-0012">Acyltransferase</keyword>
<dbReference type="Pfam" id="PF14765">
    <property type="entry name" value="PS-DH"/>
    <property type="match status" value="1"/>
</dbReference>
<evidence type="ECO:0000313" key="9">
    <source>
        <dbReference type="EMBL" id="MCP2170503.1"/>
    </source>
</evidence>
<dbReference type="PROSITE" id="PS50075">
    <property type="entry name" value="CARRIER"/>
    <property type="match status" value="1"/>
</dbReference>
<dbReference type="SMART" id="SM00826">
    <property type="entry name" value="PKS_DH"/>
    <property type="match status" value="1"/>
</dbReference>
<feature type="domain" description="PKS/mFAS DH" evidence="8">
    <location>
        <begin position="532"/>
        <end position="805"/>
    </location>
</feature>
<dbReference type="InterPro" id="IPR016039">
    <property type="entry name" value="Thiolase-like"/>
</dbReference>
<gene>
    <name evidence="9" type="ORF">LX83_007394</name>
</gene>
<dbReference type="SUPFAM" id="SSF53901">
    <property type="entry name" value="Thiolase-like"/>
    <property type="match status" value="1"/>
</dbReference>
<dbReference type="InterPro" id="IPR016035">
    <property type="entry name" value="Acyl_Trfase/lysoPLipase"/>
</dbReference>
<dbReference type="InterPro" id="IPR049552">
    <property type="entry name" value="PKS_DH_N"/>
</dbReference>
<dbReference type="InterPro" id="IPR014043">
    <property type="entry name" value="Acyl_transferase_dom"/>
</dbReference>
<dbReference type="Pfam" id="PF08659">
    <property type="entry name" value="KR"/>
    <property type="match status" value="1"/>
</dbReference>
<feature type="active site" description="Proton acceptor; for dehydratase activity" evidence="6">
    <location>
        <position position="564"/>
    </location>
</feature>
<dbReference type="InterPro" id="IPR013968">
    <property type="entry name" value="PKS_KR"/>
</dbReference>
<dbReference type="InterPro" id="IPR049900">
    <property type="entry name" value="PKS_mFAS_DH"/>
</dbReference>
<feature type="non-terminal residue" evidence="9">
    <location>
        <position position="1"/>
    </location>
</feature>
<dbReference type="EMBL" id="JAMTCK010000044">
    <property type="protein sequence ID" value="MCP2170503.1"/>
    <property type="molecule type" value="Genomic_DNA"/>
</dbReference>
<dbReference type="PROSITE" id="PS00012">
    <property type="entry name" value="PHOSPHOPANTETHEINE"/>
    <property type="match status" value="1"/>
</dbReference>
<feature type="region of interest" description="C-terminal hotdog fold" evidence="6">
    <location>
        <begin position="667"/>
        <end position="805"/>
    </location>
</feature>
<keyword evidence="3" id="KW-0808">Transferase</keyword>
<dbReference type="InterPro" id="IPR009081">
    <property type="entry name" value="PP-bd_ACP"/>
</dbReference>
<dbReference type="SUPFAM" id="SSF52151">
    <property type="entry name" value="FabD/lysophospholipase-like"/>
    <property type="match status" value="1"/>
</dbReference>
<feature type="region of interest" description="N-terminal hotdog fold" evidence="6">
    <location>
        <begin position="532"/>
        <end position="656"/>
    </location>
</feature>
<dbReference type="InterPro" id="IPR036736">
    <property type="entry name" value="ACP-like_sf"/>
</dbReference>
<dbReference type="GO" id="GO:0004312">
    <property type="term" value="F:fatty acid synthase activity"/>
    <property type="evidence" value="ECO:0007669"/>
    <property type="project" value="TreeGrafter"/>
</dbReference>
<dbReference type="Proteomes" id="UP001206128">
    <property type="component" value="Unassembled WGS sequence"/>
</dbReference>
<feature type="active site" description="Proton donor; for dehydratase activity" evidence="6">
    <location>
        <position position="728"/>
    </location>
</feature>
<dbReference type="InterPro" id="IPR049551">
    <property type="entry name" value="PKS_DH_C"/>
</dbReference>
<dbReference type="InterPro" id="IPR020806">
    <property type="entry name" value="PKS_PP-bd"/>
</dbReference>
<dbReference type="SMART" id="SM00827">
    <property type="entry name" value="PKS_AT"/>
    <property type="match status" value="1"/>
</dbReference>
<dbReference type="InterPro" id="IPR055123">
    <property type="entry name" value="SpnB-like_Rossmann"/>
</dbReference>
<dbReference type="PROSITE" id="PS52019">
    <property type="entry name" value="PKS_MFAS_DH"/>
    <property type="match status" value="1"/>
</dbReference>
<dbReference type="InterPro" id="IPR050091">
    <property type="entry name" value="PKS_NRPS_Biosynth_Enz"/>
</dbReference>
<dbReference type="SMART" id="SM00822">
    <property type="entry name" value="PKS_KR"/>
    <property type="match status" value="1"/>
</dbReference>
<evidence type="ECO:0000256" key="2">
    <source>
        <dbReference type="ARBA" id="ARBA00022553"/>
    </source>
</evidence>
<dbReference type="PANTHER" id="PTHR43775:SF51">
    <property type="entry name" value="INACTIVE PHENOLPHTHIOCEROL SYNTHESIS POLYKETIDE SYNTHASE TYPE I PKS1-RELATED"/>
    <property type="match status" value="1"/>
</dbReference>
<dbReference type="Gene3D" id="3.30.70.3290">
    <property type="match status" value="1"/>
</dbReference>
<protein>
    <submittedName>
        <fullName evidence="9">Ketoacyl-synthetase C-terminal extension</fullName>
    </submittedName>
</protein>
<dbReference type="PANTHER" id="PTHR43775">
    <property type="entry name" value="FATTY ACID SYNTHASE"/>
    <property type="match status" value="1"/>
</dbReference>
<comment type="caution">
    <text evidence="9">The sequence shown here is derived from an EMBL/GenBank/DDBJ whole genome shotgun (WGS) entry which is preliminary data.</text>
</comment>